<dbReference type="RefSeq" id="WP_247808879.1">
    <property type="nucleotide sequence ID" value="NZ_CP095855.1"/>
</dbReference>
<evidence type="ECO:0000313" key="1">
    <source>
        <dbReference type="EMBL" id="UPK66669.1"/>
    </source>
</evidence>
<protein>
    <submittedName>
        <fullName evidence="1">Uncharacterized protein</fullName>
    </submittedName>
</protein>
<reference evidence="1 2" key="1">
    <citation type="submission" date="2022-04" db="EMBL/GenBank/DDBJ databases">
        <title>The arsenic-methylating capacity of Chitinophaga filiformis YT5 during chitin decomposition.</title>
        <authorList>
            <person name="Chen G."/>
            <person name="Liang Y."/>
        </authorList>
    </citation>
    <scope>NUCLEOTIDE SEQUENCE [LARGE SCALE GENOMIC DNA]</scope>
    <source>
        <strain evidence="1 2">YT5</strain>
    </source>
</reference>
<name>A0ABY4HU28_CHIFI</name>
<dbReference type="Proteomes" id="UP000830198">
    <property type="component" value="Chromosome"/>
</dbReference>
<evidence type="ECO:0000313" key="2">
    <source>
        <dbReference type="Proteomes" id="UP000830198"/>
    </source>
</evidence>
<dbReference type="EMBL" id="CP095855">
    <property type="protein sequence ID" value="UPK66669.1"/>
    <property type="molecule type" value="Genomic_DNA"/>
</dbReference>
<accession>A0ABY4HU28</accession>
<keyword evidence="2" id="KW-1185">Reference proteome</keyword>
<proteinExistence type="predicted"/>
<organism evidence="1 2">
    <name type="scientific">Chitinophaga filiformis</name>
    <name type="common">Myxococcus filiformis</name>
    <name type="synonym">Flexibacter filiformis</name>
    <dbReference type="NCBI Taxonomy" id="104663"/>
    <lineage>
        <taxon>Bacteria</taxon>
        <taxon>Pseudomonadati</taxon>
        <taxon>Bacteroidota</taxon>
        <taxon>Chitinophagia</taxon>
        <taxon>Chitinophagales</taxon>
        <taxon>Chitinophagaceae</taxon>
        <taxon>Chitinophaga</taxon>
    </lineage>
</organism>
<sequence length="157" mass="18046">MRYFAALMCELFTNLYNAYFTLGGADKYIIGRNLRMVSQSENAYLLHLDTREVTYLNWFYGNPTCGVISDDEKWVVVAGDFEITVWDEGVVTTIDTNPVFDIRQKDAFTVELLVNIPYLDAAVWELNVATMELRETAHYTTFFNKEYLSKCTILSGS</sequence>
<dbReference type="SUPFAM" id="SSF82171">
    <property type="entry name" value="DPP6 N-terminal domain-like"/>
    <property type="match status" value="1"/>
</dbReference>
<gene>
    <name evidence="1" type="ORF">MYF79_17155</name>
</gene>